<dbReference type="InterPro" id="IPR036465">
    <property type="entry name" value="vWFA_dom_sf"/>
</dbReference>
<comment type="caution">
    <text evidence="1">The sequence shown here is derived from an EMBL/GenBank/DDBJ whole genome shotgun (WGS) entry which is preliminary data.</text>
</comment>
<name>A0A2N3KXS3_9PROT</name>
<protein>
    <recommendedName>
        <fullName evidence="3">VWA domain-containing protein</fullName>
    </recommendedName>
</protein>
<evidence type="ECO:0008006" key="3">
    <source>
        <dbReference type="Google" id="ProtNLM"/>
    </source>
</evidence>
<reference evidence="1 2" key="1">
    <citation type="submission" date="2017-09" db="EMBL/GenBank/DDBJ databases">
        <title>Biodiversity and function of Thalassospira species in the particle-attached aromatic-hydrocarbon-degrading consortia from the surface seawater of the South China Sea.</title>
        <authorList>
            <person name="Dong C."/>
            <person name="Liu R."/>
            <person name="Shao Z."/>
        </authorList>
    </citation>
    <scope>NUCLEOTIDE SEQUENCE [LARGE SCALE GENOMIC DNA]</scope>
    <source>
        <strain evidence="1 2">CSC1P2</strain>
    </source>
</reference>
<dbReference type="OrthoDB" id="5430236at2"/>
<sequence length="242" mass="25939">MADSDKAVSSFSSEQDIADFIRNANSVATHAPYSGPAQGRIVFAMDATASRQPHWDRAAHIQAEMFDAVGNIGTLDIQLVFFRGFGGCKASKWCRNAKELRDKMTSVQCRAGHTQIGRVLQHVINQSRKTPDQPIDALIYIGDCVEEDVDALGHLAGTLGMSGTRIFIFQDGGDPAAEAVFRDMCRLGNGAFARLDGSAASALADMLGAIASLIVGGFNALSLYEKSKKSASIGLLTDQLRR</sequence>
<evidence type="ECO:0000313" key="2">
    <source>
        <dbReference type="Proteomes" id="UP000233597"/>
    </source>
</evidence>
<dbReference type="Proteomes" id="UP000233597">
    <property type="component" value="Unassembled WGS sequence"/>
</dbReference>
<gene>
    <name evidence="1" type="ORF">COO20_03790</name>
</gene>
<dbReference type="RefSeq" id="WP_101264354.1">
    <property type="nucleotide sequence ID" value="NZ_NWTK01000002.1"/>
</dbReference>
<evidence type="ECO:0000313" key="1">
    <source>
        <dbReference type="EMBL" id="PKR55307.1"/>
    </source>
</evidence>
<accession>A0A2N3KXS3</accession>
<dbReference type="EMBL" id="NWTK01000002">
    <property type="protein sequence ID" value="PKR55307.1"/>
    <property type="molecule type" value="Genomic_DNA"/>
</dbReference>
<proteinExistence type="predicted"/>
<dbReference type="AlphaFoldDB" id="A0A2N3KXS3"/>
<organism evidence="1 2">
    <name type="scientific">Thalassospira marina</name>
    <dbReference type="NCBI Taxonomy" id="2048283"/>
    <lineage>
        <taxon>Bacteria</taxon>
        <taxon>Pseudomonadati</taxon>
        <taxon>Pseudomonadota</taxon>
        <taxon>Alphaproteobacteria</taxon>
        <taxon>Rhodospirillales</taxon>
        <taxon>Thalassospiraceae</taxon>
        <taxon>Thalassospira</taxon>
    </lineage>
</organism>
<dbReference type="SUPFAM" id="SSF53300">
    <property type="entry name" value="vWA-like"/>
    <property type="match status" value="1"/>
</dbReference>